<reference evidence="1" key="1">
    <citation type="submission" date="2021-06" db="EMBL/GenBank/DDBJ databases">
        <authorList>
            <person name="Kallberg Y."/>
            <person name="Tangrot J."/>
            <person name="Rosling A."/>
        </authorList>
    </citation>
    <scope>NUCLEOTIDE SEQUENCE</scope>
    <source>
        <strain evidence="1">MA461A</strain>
    </source>
</reference>
<evidence type="ECO:0000313" key="2">
    <source>
        <dbReference type="Proteomes" id="UP000789920"/>
    </source>
</evidence>
<sequence length="179" mass="20337">EIIEQLSIICNFVFSVTATSIAITTPMGPPIFQNGKAVCSIEYCSIWAFITYSSASKLVFKAYKQKTFSDDELDLLPFALQARFLYNAFKTSRGNKLLYRIWIANKHVIALQLLFTMMAATLYYAPIGFLFLFLSFIQTKLEGDSLKPGFLYLFGLLISNIILNFIAAQNWYWASSVLE</sequence>
<comment type="caution">
    <text evidence="1">The sequence shown here is derived from an EMBL/GenBank/DDBJ whole genome shotgun (WGS) entry which is preliminary data.</text>
</comment>
<evidence type="ECO:0000313" key="1">
    <source>
        <dbReference type="EMBL" id="CAG8838015.1"/>
    </source>
</evidence>
<accession>A0ACA9SF79</accession>
<organism evidence="1 2">
    <name type="scientific">Racocetra persica</name>
    <dbReference type="NCBI Taxonomy" id="160502"/>
    <lineage>
        <taxon>Eukaryota</taxon>
        <taxon>Fungi</taxon>
        <taxon>Fungi incertae sedis</taxon>
        <taxon>Mucoromycota</taxon>
        <taxon>Glomeromycotina</taxon>
        <taxon>Glomeromycetes</taxon>
        <taxon>Diversisporales</taxon>
        <taxon>Gigasporaceae</taxon>
        <taxon>Racocetra</taxon>
    </lineage>
</organism>
<feature type="non-terminal residue" evidence="1">
    <location>
        <position position="1"/>
    </location>
</feature>
<feature type="non-terminal residue" evidence="1">
    <location>
        <position position="179"/>
    </location>
</feature>
<name>A0ACA9SF79_9GLOM</name>
<proteinExistence type="predicted"/>
<dbReference type="EMBL" id="CAJVQC010119247">
    <property type="protein sequence ID" value="CAG8838015.1"/>
    <property type="molecule type" value="Genomic_DNA"/>
</dbReference>
<protein>
    <submittedName>
        <fullName evidence="1">920_t:CDS:1</fullName>
    </submittedName>
</protein>
<dbReference type="Proteomes" id="UP000789920">
    <property type="component" value="Unassembled WGS sequence"/>
</dbReference>
<keyword evidence="2" id="KW-1185">Reference proteome</keyword>
<gene>
    <name evidence="1" type="ORF">RPERSI_LOCUS30515</name>
</gene>